<name>A0A364VCN3_9CORY</name>
<evidence type="ECO:0000313" key="3">
    <source>
        <dbReference type="EMBL" id="RAV34384.1"/>
    </source>
</evidence>
<dbReference type="Proteomes" id="UP000251047">
    <property type="component" value="Unassembled WGS sequence"/>
</dbReference>
<evidence type="ECO:0000313" key="4">
    <source>
        <dbReference type="Proteomes" id="UP000251047"/>
    </source>
</evidence>
<feature type="region of interest" description="Disordered" evidence="1">
    <location>
        <begin position="125"/>
        <end position="186"/>
    </location>
</feature>
<dbReference type="OrthoDB" id="5188998at2"/>
<dbReference type="AlphaFoldDB" id="A0A364VCN3"/>
<gene>
    <name evidence="3" type="ORF">CWC39_03595</name>
</gene>
<feature type="transmembrane region" description="Helical" evidence="2">
    <location>
        <begin position="55"/>
        <end position="75"/>
    </location>
</feature>
<sequence>MPRQRRHFQLRTSVERMPVAKPSRRARRRRGEPVELITDARRSPLENWRKRRKTYIILQLIRLPLLALTGLVLWLTHNTVLAVIIASISVPLPWIAVLLANETGDVDKQERKVYKPAVVRQNRDFFAPPHPQLGPAHNEAAQLPSRTSDQAGVHPPEGPDQPWIVDATEHQRPTTSDGEDPTHAPS</sequence>
<keyword evidence="2" id="KW-0812">Transmembrane</keyword>
<keyword evidence="2" id="KW-0472">Membrane</keyword>
<organism evidence="3 4">
    <name type="scientific">Corynebacterium heidelbergense</name>
    <dbReference type="NCBI Taxonomy" id="2055947"/>
    <lineage>
        <taxon>Bacteria</taxon>
        <taxon>Bacillati</taxon>
        <taxon>Actinomycetota</taxon>
        <taxon>Actinomycetes</taxon>
        <taxon>Mycobacteriales</taxon>
        <taxon>Corynebacteriaceae</taxon>
        <taxon>Corynebacterium</taxon>
    </lineage>
</organism>
<evidence type="ECO:0000256" key="1">
    <source>
        <dbReference type="SAM" id="MobiDB-lite"/>
    </source>
</evidence>
<dbReference type="EMBL" id="PHQP01000017">
    <property type="protein sequence ID" value="RAV34384.1"/>
    <property type="molecule type" value="Genomic_DNA"/>
</dbReference>
<accession>A0A364VCN3</accession>
<dbReference type="Pfam" id="PF11298">
    <property type="entry name" value="DUF3099"/>
    <property type="match status" value="1"/>
</dbReference>
<comment type="caution">
    <text evidence="3">The sequence shown here is derived from an EMBL/GenBank/DDBJ whole genome shotgun (WGS) entry which is preliminary data.</text>
</comment>
<evidence type="ECO:0000256" key="2">
    <source>
        <dbReference type="SAM" id="Phobius"/>
    </source>
</evidence>
<protein>
    <recommendedName>
        <fullName evidence="5">DUF3099 domain-containing protein</fullName>
    </recommendedName>
</protein>
<keyword evidence="2" id="KW-1133">Transmembrane helix</keyword>
<reference evidence="3 4" key="1">
    <citation type="journal article" date="2018" name="Syst. Appl. Microbiol.">
        <title>Corynebacterium heidelbergense sp. nov., isolated from the preen glands of Egyptian geese (Alopochen aegyptiacus).</title>
        <authorList>
            <person name="Braun M.S."/>
            <person name="Wang E."/>
            <person name="Zimmermann S."/>
            <person name="Wink M."/>
        </authorList>
    </citation>
    <scope>NUCLEOTIDE SEQUENCE [LARGE SCALE GENOMIC DNA]</scope>
    <source>
        <strain evidence="3 4">DSM 104638</strain>
    </source>
</reference>
<dbReference type="InterPro" id="IPR021449">
    <property type="entry name" value="DUF3099"/>
</dbReference>
<proteinExistence type="predicted"/>
<evidence type="ECO:0008006" key="5">
    <source>
        <dbReference type="Google" id="ProtNLM"/>
    </source>
</evidence>
<feature type="transmembrane region" description="Helical" evidence="2">
    <location>
        <begin position="81"/>
        <end position="101"/>
    </location>
</feature>